<evidence type="ECO:0000313" key="2">
    <source>
        <dbReference type="Proteomes" id="UP000324705"/>
    </source>
</evidence>
<keyword evidence="2" id="KW-1185">Reference proteome</keyword>
<name>A0A9R0Q227_TRITD</name>
<evidence type="ECO:0000313" key="1">
    <source>
        <dbReference type="EMBL" id="VAH01888.1"/>
    </source>
</evidence>
<accession>A0A9R0Q227</accession>
<sequence>MLDLMCLTHTLFCDVLSGDVISIHSSNQLEGIFIAGSKLSKLCDSVFYCDMLWLPFDDHSDAEALTIERTNAFHVSLCRSNPFTCPIG</sequence>
<dbReference type="Proteomes" id="UP000324705">
    <property type="component" value="Chromosome 1A"/>
</dbReference>
<dbReference type="EMBL" id="LT934111">
    <property type="protein sequence ID" value="VAH01888.1"/>
    <property type="molecule type" value="Genomic_DNA"/>
</dbReference>
<protein>
    <submittedName>
        <fullName evidence="1">Uncharacterized protein</fullName>
    </submittedName>
</protein>
<proteinExistence type="predicted"/>
<dbReference type="AlphaFoldDB" id="A0A9R0Q227"/>
<reference evidence="1 2" key="1">
    <citation type="submission" date="2017-09" db="EMBL/GenBank/DDBJ databases">
        <authorList>
            <consortium name="International Durum Wheat Genome Sequencing Consortium (IDWGSC)"/>
            <person name="Milanesi L."/>
        </authorList>
    </citation>
    <scope>NUCLEOTIDE SEQUENCE [LARGE SCALE GENOMIC DNA]</scope>
    <source>
        <strain evidence="2">cv. Svevo</strain>
    </source>
</reference>
<gene>
    <name evidence="1" type="ORF">TRITD_1Av1G027830</name>
</gene>
<dbReference type="Gramene" id="TRITD1Av1G027830.1">
    <property type="protein sequence ID" value="TRITD1Av1G027830.1"/>
    <property type="gene ID" value="TRITD1Av1G027830"/>
</dbReference>
<organism evidence="1 2">
    <name type="scientific">Triticum turgidum subsp. durum</name>
    <name type="common">Durum wheat</name>
    <name type="synonym">Triticum durum</name>
    <dbReference type="NCBI Taxonomy" id="4567"/>
    <lineage>
        <taxon>Eukaryota</taxon>
        <taxon>Viridiplantae</taxon>
        <taxon>Streptophyta</taxon>
        <taxon>Embryophyta</taxon>
        <taxon>Tracheophyta</taxon>
        <taxon>Spermatophyta</taxon>
        <taxon>Magnoliopsida</taxon>
        <taxon>Liliopsida</taxon>
        <taxon>Poales</taxon>
        <taxon>Poaceae</taxon>
        <taxon>BOP clade</taxon>
        <taxon>Pooideae</taxon>
        <taxon>Triticodae</taxon>
        <taxon>Triticeae</taxon>
        <taxon>Triticinae</taxon>
        <taxon>Triticum</taxon>
    </lineage>
</organism>